<protein>
    <recommendedName>
        <fullName evidence="10">Chitin-binding type-1 domain-containing protein</fullName>
    </recommendedName>
</protein>
<dbReference type="SMART" id="SM00270">
    <property type="entry name" value="ChtBD1"/>
    <property type="match status" value="1"/>
</dbReference>
<keyword evidence="4 9" id="KW-0732">Signal</keyword>
<dbReference type="PANTHER" id="PTHR46471">
    <property type="entry name" value="CHITIN DEACETYLASE"/>
    <property type="match status" value="1"/>
</dbReference>
<keyword evidence="7" id="KW-1015">Disulfide bond</keyword>
<dbReference type="InterPro" id="IPR036861">
    <property type="entry name" value="Endochitinase-like_sf"/>
</dbReference>
<dbReference type="Gene3D" id="3.30.60.10">
    <property type="entry name" value="Endochitinase-like"/>
    <property type="match status" value="1"/>
</dbReference>
<dbReference type="NCBIfam" id="TIGR04215">
    <property type="entry name" value="choice_anch_A"/>
    <property type="match status" value="1"/>
</dbReference>
<evidence type="ECO:0000259" key="10">
    <source>
        <dbReference type="PROSITE" id="PS50941"/>
    </source>
</evidence>
<feature type="signal peptide" evidence="9">
    <location>
        <begin position="1"/>
        <end position="20"/>
    </location>
</feature>
<dbReference type="GO" id="GO:0008061">
    <property type="term" value="F:chitin binding"/>
    <property type="evidence" value="ECO:0007669"/>
    <property type="project" value="UniProtKB-UniRule"/>
</dbReference>
<feature type="compositionally biased region" description="Low complexity" evidence="8">
    <location>
        <begin position="232"/>
        <end position="246"/>
    </location>
</feature>
<reference evidence="11 12" key="1">
    <citation type="submission" date="2016-08" db="EMBL/GenBank/DDBJ databases">
        <title>A Parts List for Fungal Cellulosomes Revealed by Comparative Genomics.</title>
        <authorList>
            <consortium name="DOE Joint Genome Institute"/>
            <person name="Haitjema C.H."/>
            <person name="Gilmore S.P."/>
            <person name="Henske J.K."/>
            <person name="Solomon K.V."/>
            <person name="De Groot R."/>
            <person name="Kuo A."/>
            <person name="Mondo S.J."/>
            <person name="Salamov A.A."/>
            <person name="Labutti K."/>
            <person name="Zhao Z."/>
            <person name="Chiniquy J."/>
            <person name="Barry K."/>
            <person name="Brewer H.M."/>
            <person name="Purvine S.O."/>
            <person name="Wright A.T."/>
            <person name="Boxma B."/>
            <person name="Van Alen T."/>
            <person name="Hackstein J.H."/>
            <person name="Baker S.E."/>
            <person name="Grigoriev I.V."/>
            <person name="O'Malley M.A."/>
        </authorList>
    </citation>
    <scope>NUCLEOTIDE SEQUENCE [LARGE SCALE GENOMIC DNA]</scope>
    <source>
        <strain evidence="11 12">G1</strain>
    </source>
</reference>
<gene>
    <name evidence="11" type="ORF">LY90DRAFT_703036</name>
</gene>
<evidence type="ECO:0000256" key="7">
    <source>
        <dbReference type="PROSITE-ProRule" id="PRU00261"/>
    </source>
</evidence>
<feature type="chain" id="PRO_5012282357" description="Chitin-binding type-1 domain-containing protein" evidence="9">
    <location>
        <begin position="21"/>
        <end position="737"/>
    </location>
</feature>
<evidence type="ECO:0000256" key="6">
    <source>
        <dbReference type="ARBA" id="ARBA00023277"/>
    </source>
</evidence>
<dbReference type="STRING" id="1754190.A0A1Y2CRQ5"/>
<dbReference type="OrthoDB" id="5985073at2759"/>
<feature type="region of interest" description="Disordered" evidence="8">
    <location>
        <begin position="122"/>
        <end position="462"/>
    </location>
</feature>
<comment type="cofactor">
    <cofactor evidence="1">
        <name>Co(2+)</name>
        <dbReference type="ChEBI" id="CHEBI:48828"/>
    </cofactor>
</comment>
<dbReference type="GO" id="GO:0046872">
    <property type="term" value="F:metal ion binding"/>
    <property type="evidence" value="ECO:0007669"/>
    <property type="project" value="UniProtKB-KW"/>
</dbReference>
<evidence type="ECO:0000256" key="1">
    <source>
        <dbReference type="ARBA" id="ARBA00001941"/>
    </source>
</evidence>
<keyword evidence="3" id="KW-0479">Metal-binding</keyword>
<feature type="disulfide bond" evidence="7">
    <location>
        <begin position="35"/>
        <end position="49"/>
    </location>
</feature>
<dbReference type="EMBL" id="MCOG01000099">
    <property type="protein sequence ID" value="ORY49701.1"/>
    <property type="molecule type" value="Genomic_DNA"/>
</dbReference>
<dbReference type="GO" id="GO:0016787">
    <property type="term" value="F:hydrolase activity"/>
    <property type="evidence" value="ECO:0007669"/>
    <property type="project" value="UniProtKB-KW"/>
</dbReference>
<dbReference type="AlphaFoldDB" id="A0A1Y2CRQ5"/>
<evidence type="ECO:0000256" key="4">
    <source>
        <dbReference type="ARBA" id="ARBA00022729"/>
    </source>
</evidence>
<dbReference type="InterPro" id="IPR018371">
    <property type="entry name" value="Chitin-binding_1_CS"/>
</dbReference>
<accession>A0A1Y2CRQ5</accession>
<dbReference type="Pfam" id="PF20597">
    <property type="entry name" value="pAdhesive_15"/>
    <property type="match status" value="1"/>
</dbReference>
<evidence type="ECO:0000313" key="12">
    <source>
        <dbReference type="Proteomes" id="UP000193920"/>
    </source>
</evidence>
<evidence type="ECO:0000256" key="5">
    <source>
        <dbReference type="ARBA" id="ARBA00022801"/>
    </source>
</evidence>
<proteinExistence type="predicted"/>
<dbReference type="PROSITE" id="PS50941">
    <property type="entry name" value="CHIT_BIND_I_2"/>
    <property type="match status" value="1"/>
</dbReference>
<dbReference type="Pfam" id="PF00187">
    <property type="entry name" value="Chitin_bind_1"/>
    <property type="match status" value="1"/>
</dbReference>
<evidence type="ECO:0000256" key="8">
    <source>
        <dbReference type="SAM" id="MobiDB-lite"/>
    </source>
</evidence>
<feature type="disulfide bond" evidence="7">
    <location>
        <begin position="30"/>
        <end position="42"/>
    </location>
</feature>
<feature type="compositionally biased region" description="Acidic residues" evidence="8">
    <location>
        <begin position="152"/>
        <end position="167"/>
    </location>
</feature>
<organism evidence="11 12">
    <name type="scientific">Neocallimastix californiae</name>
    <dbReference type="NCBI Taxonomy" id="1754190"/>
    <lineage>
        <taxon>Eukaryota</taxon>
        <taxon>Fungi</taxon>
        <taxon>Fungi incertae sedis</taxon>
        <taxon>Chytridiomycota</taxon>
        <taxon>Chytridiomycota incertae sedis</taxon>
        <taxon>Neocallimastigomycetes</taxon>
        <taxon>Neocallimastigales</taxon>
        <taxon>Neocallimastigaceae</taxon>
        <taxon>Neocallimastix</taxon>
    </lineage>
</organism>
<keyword evidence="5" id="KW-0378">Hydrolase</keyword>
<dbReference type="SUPFAM" id="SSF57016">
    <property type="entry name" value="Plant lectins/antimicrobial peptides"/>
    <property type="match status" value="1"/>
</dbReference>
<evidence type="ECO:0000256" key="9">
    <source>
        <dbReference type="SAM" id="SignalP"/>
    </source>
</evidence>
<feature type="domain" description="Chitin-binding type-1" evidence="10">
    <location>
        <begin position="20"/>
        <end position="62"/>
    </location>
</feature>
<feature type="compositionally biased region" description="Low complexity" evidence="8">
    <location>
        <begin position="214"/>
        <end position="225"/>
    </location>
</feature>
<keyword evidence="12" id="KW-1185">Reference proteome</keyword>
<dbReference type="CDD" id="cd00035">
    <property type="entry name" value="ChtBD1"/>
    <property type="match status" value="1"/>
</dbReference>
<dbReference type="Proteomes" id="UP000193920">
    <property type="component" value="Unassembled WGS sequence"/>
</dbReference>
<dbReference type="InterPro" id="IPR026588">
    <property type="entry name" value="Choice_anch_A"/>
</dbReference>
<sequence length="737" mass="79302">MHKNNLNLLIVLLLISLAAAKRCGKSYGKCPEGYCCSKFGFCGKIDTYCGKGCQPEFGECNGVKKTVTVKKVSTKVKSAKETNEQNIAESVVDVVDALINEEADDDSKNKVVEEIIDALAAEIDTANDSDPEEDDGNAEAEVVQNNDKNNEVEEASENISDEEGEGEEVNKNNDGNDVEEASDNVSDEEVVEEGGEEANKNNDGNEVSEDEITEIITLTDVITDTITEEETIVITDTIDNDQNTDIVSEKPTPTPKKDEEESGGTSEEPTPKKDGDEEESGGTSENPTPKKDGDEEESGGTSENPTPKKDGDEEESGGTSENPTPKKDGDEEESGGTSEEPTPKKDGDEEESGGTSEEPTPKKDGDEEESGGTSEEPTPKKDGDEEESGGTSEEPTPKKDGDEEESGGTSEEPTPKKDGDEEESSSSSSSTTSTTEKPAPTTTATTTTTTTTAPASSSGECSTEAFGMAQPFNGFFFGDFTGTSSDVQGRLAAKGTVNISGGYQNGGFIYDPVKHNEQTNLDCTDEKMKGDIKYAIVAGTLNFRDGGEIINGGVAYQNSVDIPGYIKEAIERHKCTVEKKNVIDFDKEKQNLTSLSKKLGNMKANTKTTNEWGKLVIDLVPGQKTYVIMEDISKYWGISINENGVNTDEITIIFNLLSDNITLSNFDISSINKYATRIVWNAPNAKKVRIENFRIQGSLLAPNADIEGYNGNIQGQMIGNSFKGNLQIDWVPFYGCL</sequence>
<feature type="compositionally biased region" description="Low complexity" evidence="8">
    <location>
        <begin position="425"/>
        <end position="458"/>
    </location>
</feature>
<evidence type="ECO:0000256" key="2">
    <source>
        <dbReference type="ARBA" id="ARBA00022669"/>
    </source>
</evidence>
<dbReference type="InterPro" id="IPR001002">
    <property type="entry name" value="Chitin-bd_1"/>
</dbReference>
<feature type="compositionally biased region" description="Acidic residues" evidence="8">
    <location>
        <begin position="176"/>
        <end position="196"/>
    </location>
</feature>
<evidence type="ECO:0000313" key="11">
    <source>
        <dbReference type="EMBL" id="ORY49701.1"/>
    </source>
</evidence>
<evidence type="ECO:0000256" key="3">
    <source>
        <dbReference type="ARBA" id="ARBA00022723"/>
    </source>
</evidence>
<comment type="caution">
    <text evidence="7">Lacks conserved residue(s) required for the propagation of feature annotation.</text>
</comment>
<dbReference type="PANTHER" id="PTHR46471:SF2">
    <property type="entry name" value="CHITIN DEACETYLASE-RELATED"/>
    <property type="match status" value="1"/>
</dbReference>
<dbReference type="PROSITE" id="PS00026">
    <property type="entry name" value="CHIT_BIND_I_1"/>
    <property type="match status" value="1"/>
</dbReference>
<name>A0A1Y2CRQ5_9FUNG</name>
<feature type="compositionally biased region" description="Acidic residues" evidence="8">
    <location>
        <begin position="125"/>
        <end position="138"/>
    </location>
</feature>
<keyword evidence="2 7" id="KW-0147">Chitin-binding</keyword>
<comment type="caution">
    <text evidence="11">The sequence shown here is derived from an EMBL/GenBank/DDBJ whole genome shotgun (WGS) entry which is preliminary data.</text>
</comment>
<keyword evidence="6" id="KW-0119">Carbohydrate metabolism</keyword>